<reference evidence="1 2" key="1">
    <citation type="submission" date="2024-02" db="EMBL/GenBank/DDBJ databases">
        <authorList>
            <consortium name="ELIXIR-Norway"/>
            <consortium name="Elixir Norway"/>
        </authorList>
    </citation>
    <scope>NUCLEOTIDE SEQUENCE [LARGE SCALE GENOMIC DNA]</scope>
</reference>
<evidence type="ECO:0000313" key="2">
    <source>
        <dbReference type="Proteomes" id="UP001497444"/>
    </source>
</evidence>
<protein>
    <submittedName>
        <fullName evidence="1">Uncharacterized protein</fullName>
    </submittedName>
</protein>
<evidence type="ECO:0000313" key="1">
    <source>
        <dbReference type="EMBL" id="CAK9269404.1"/>
    </source>
</evidence>
<dbReference type="EMBL" id="OZ020097">
    <property type="protein sequence ID" value="CAK9269404.1"/>
    <property type="molecule type" value="Genomic_DNA"/>
</dbReference>
<dbReference type="Proteomes" id="UP001497444">
    <property type="component" value="Chromosome 2"/>
</dbReference>
<organism evidence="1 2">
    <name type="scientific">Sphagnum jensenii</name>
    <dbReference type="NCBI Taxonomy" id="128206"/>
    <lineage>
        <taxon>Eukaryota</taxon>
        <taxon>Viridiplantae</taxon>
        <taxon>Streptophyta</taxon>
        <taxon>Embryophyta</taxon>
        <taxon>Bryophyta</taxon>
        <taxon>Sphagnophytina</taxon>
        <taxon>Sphagnopsida</taxon>
        <taxon>Sphagnales</taxon>
        <taxon>Sphagnaceae</taxon>
        <taxon>Sphagnum</taxon>
    </lineage>
</organism>
<proteinExistence type="predicted"/>
<keyword evidence="2" id="KW-1185">Reference proteome</keyword>
<accession>A0ABP0WRB0</accession>
<name>A0ABP0WRB0_9BRYO</name>
<gene>
    <name evidence="1" type="ORF">CSSPJE1EN1_LOCUS14882</name>
</gene>
<sequence>MASSSGLRLIASEEERITFKEATEVQEFHLVYSCLHSASYNGGYCANEMADSRDSSFQHGQVKDARFLHRNGSMSSGVHEEIGVLFGKADILALGASTSH</sequence>